<dbReference type="NCBIfam" id="NF038404">
    <property type="entry name" value="perm_prefix_2"/>
    <property type="match status" value="1"/>
</dbReference>
<dbReference type="AlphaFoldDB" id="A0A239EHP9"/>
<dbReference type="GO" id="GO:0022857">
    <property type="term" value="F:transmembrane transporter activity"/>
    <property type="evidence" value="ECO:0007669"/>
    <property type="project" value="TreeGrafter"/>
</dbReference>
<dbReference type="InterPro" id="IPR003838">
    <property type="entry name" value="ABC3_permease_C"/>
</dbReference>
<keyword evidence="2" id="KW-1003">Cell membrane</keyword>
<feature type="domain" description="ABC3 transporter permease C-terminal" evidence="7">
    <location>
        <begin position="367"/>
        <end position="483"/>
    </location>
</feature>
<feature type="transmembrane region" description="Helical" evidence="6">
    <location>
        <begin position="746"/>
        <end position="769"/>
    </location>
</feature>
<feature type="transmembrane region" description="Helical" evidence="6">
    <location>
        <begin position="457"/>
        <end position="480"/>
    </location>
</feature>
<evidence type="ECO:0000259" key="8">
    <source>
        <dbReference type="Pfam" id="PF12704"/>
    </source>
</evidence>
<proteinExistence type="predicted"/>
<evidence type="ECO:0000313" key="10">
    <source>
        <dbReference type="Proteomes" id="UP000198393"/>
    </source>
</evidence>
<name>A0A239EHP9_EKHLU</name>
<dbReference type="PANTHER" id="PTHR30572">
    <property type="entry name" value="MEMBRANE COMPONENT OF TRANSPORTER-RELATED"/>
    <property type="match status" value="1"/>
</dbReference>
<dbReference type="Pfam" id="PF02687">
    <property type="entry name" value="FtsX"/>
    <property type="match status" value="2"/>
</dbReference>
<evidence type="ECO:0000256" key="2">
    <source>
        <dbReference type="ARBA" id="ARBA00022475"/>
    </source>
</evidence>
<sequence>MKHPDIPSFAYKLFKWFCKDHLYEELEGDLEESFLANKEKYGLKKARRIYTREVLKMIRPTVLNKPKSGPGYQAALISSYVTISLRNLRRQKLFSFINIFSLSVAMSSGLLVIGMISDLLKFDEFHEHKHEIYRVISSATYQSRQLETQASSPLGLGPEIKQQVPNIQVAQLGRRLQGTATANDKKIFVKGIYADEHFFDFFTFDLIKGSKQNGLKDPFSVLLSESFVNKTFEDSNPVGETIDIEGLGTLKVTGIVADPPQFSHLQFEAIVSLSTTSILARQGIIDKSHDQWENLDRYYNYIYIPENQEKTSVIAWLNNNAPTYYKDPDNFKASFELQRINEIVPGPNISDSIGPKMIYLPIIILSVIAAAILLSAIFNYTNLSMARSLRRAREVGVRKLNGASRASIFGQFTVEAIILSLLSLGLGILLFRVLRNGFIEILPRAEEMVSLELTPQLIGWFVLFAIATGLIAGLSPSIFFSRLSSLRALRSGKMLKALSGISFRKSLIVAQFTLSIIFVMAVVITHKQYSYSLNNDMGFNKDNILNLRVQGNDPQILKSELMKLPEVSNVSFSSYIPGVGNWNNLQLVDARNQDSVWVHHIKVDDAFLENMQIELVAGRNFVPGENDVRESTILVNETFVKNFGLGSPSEALGTVFNVEGESVEIVGVIKDIIYANLEEHINSFVIRNTGEYQYANLKIASSDILGTLGSVEQVWDEVDANHRMDAAFMDQQIEDYYEFLVDFMKIFGFIGFLAVSISTLGLLGMAIYSTQTRMKEIGIRKTFGASEGKLIYLLSRGFFKMVLWAILIGTPICYLLFDKVILAQNVYRTQITIVEIGGSIIVLLLLCMVTIITQTWRAARTNPATVLRDE</sequence>
<feature type="transmembrane region" description="Helical" evidence="6">
    <location>
        <begin position="358"/>
        <end position="381"/>
    </location>
</feature>
<dbReference type="InterPro" id="IPR025857">
    <property type="entry name" value="MacB_PCD"/>
</dbReference>
<dbReference type="InterPro" id="IPR047699">
    <property type="entry name" value="Permease_put_prefix"/>
</dbReference>
<feature type="transmembrane region" description="Helical" evidence="6">
    <location>
        <begin position="501"/>
        <end position="524"/>
    </location>
</feature>
<feature type="transmembrane region" description="Helical" evidence="6">
    <location>
        <begin position="93"/>
        <end position="116"/>
    </location>
</feature>
<feature type="transmembrane region" description="Helical" evidence="6">
    <location>
        <begin position="408"/>
        <end position="434"/>
    </location>
</feature>
<feature type="domain" description="MacB-like periplasmic core" evidence="8">
    <location>
        <begin position="516"/>
        <end position="673"/>
    </location>
</feature>
<dbReference type="OrthoDB" id="5933722at2"/>
<organism evidence="9 10">
    <name type="scientific">Ekhidna lutea</name>
    <dbReference type="NCBI Taxonomy" id="447679"/>
    <lineage>
        <taxon>Bacteria</taxon>
        <taxon>Pseudomonadati</taxon>
        <taxon>Bacteroidota</taxon>
        <taxon>Cytophagia</taxon>
        <taxon>Cytophagales</taxon>
        <taxon>Reichenbachiellaceae</taxon>
        <taxon>Ekhidna</taxon>
    </lineage>
</organism>
<feature type="transmembrane region" description="Helical" evidence="6">
    <location>
        <begin position="790"/>
        <end position="817"/>
    </location>
</feature>
<evidence type="ECO:0000256" key="6">
    <source>
        <dbReference type="SAM" id="Phobius"/>
    </source>
</evidence>
<dbReference type="PANTHER" id="PTHR30572:SF18">
    <property type="entry name" value="ABC-TYPE MACROLIDE FAMILY EXPORT SYSTEM PERMEASE COMPONENT 2"/>
    <property type="match status" value="1"/>
</dbReference>
<gene>
    <name evidence="9" type="ORF">SAMN05421640_0157</name>
</gene>
<dbReference type="GO" id="GO:0005886">
    <property type="term" value="C:plasma membrane"/>
    <property type="evidence" value="ECO:0007669"/>
    <property type="project" value="UniProtKB-SubCell"/>
</dbReference>
<evidence type="ECO:0000256" key="3">
    <source>
        <dbReference type="ARBA" id="ARBA00022692"/>
    </source>
</evidence>
<keyword evidence="4 6" id="KW-1133">Transmembrane helix</keyword>
<reference evidence="9 10" key="1">
    <citation type="submission" date="2017-06" db="EMBL/GenBank/DDBJ databases">
        <authorList>
            <person name="Kim H.J."/>
            <person name="Triplett B.A."/>
        </authorList>
    </citation>
    <scope>NUCLEOTIDE SEQUENCE [LARGE SCALE GENOMIC DNA]</scope>
    <source>
        <strain evidence="9 10">DSM 19307</strain>
    </source>
</reference>
<accession>A0A239EHP9</accession>
<keyword evidence="10" id="KW-1185">Reference proteome</keyword>
<feature type="domain" description="ABC3 transporter permease C-terminal" evidence="7">
    <location>
        <begin position="749"/>
        <end position="863"/>
    </location>
</feature>
<dbReference type="RefSeq" id="WP_089354945.1">
    <property type="nucleotide sequence ID" value="NZ_FZPD01000001.1"/>
</dbReference>
<comment type="subcellular location">
    <subcellularLocation>
        <location evidence="1">Cell membrane</location>
        <topology evidence="1">Multi-pass membrane protein</topology>
    </subcellularLocation>
</comment>
<evidence type="ECO:0000256" key="5">
    <source>
        <dbReference type="ARBA" id="ARBA00023136"/>
    </source>
</evidence>
<feature type="domain" description="MacB-like periplasmic core" evidence="8">
    <location>
        <begin position="95"/>
        <end position="279"/>
    </location>
</feature>
<evidence type="ECO:0000259" key="7">
    <source>
        <dbReference type="Pfam" id="PF02687"/>
    </source>
</evidence>
<protein>
    <submittedName>
        <fullName evidence="9">ABC-type antimicrobial peptide transport system, permease component</fullName>
    </submittedName>
</protein>
<dbReference type="EMBL" id="FZPD01000001">
    <property type="protein sequence ID" value="SNS44175.1"/>
    <property type="molecule type" value="Genomic_DNA"/>
</dbReference>
<keyword evidence="5 6" id="KW-0472">Membrane</keyword>
<keyword evidence="3 6" id="KW-0812">Transmembrane</keyword>
<evidence type="ECO:0000256" key="4">
    <source>
        <dbReference type="ARBA" id="ARBA00022989"/>
    </source>
</evidence>
<dbReference type="Proteomes" id="UP000198393">
    <property type="component" value="Unassembled WGS sequence"/>
</dbReference>
<feature type="transmembrane region" description="Helical" evidence="6">
    <location>
        <begin position="829"/>
        <end position="852"/>
    </location>
</feature>
<dbReference type="InterPro" id="IPR050250">
    <property type="entry name" value="Macrolide_Exporter_MacB"/>
</dbReference>
<dbReference type="Pfam" id="PF12704">
    <property type="entry name" value="MacB_PCD"/>
    <property type="match status" value="2"/>
</dbReference>
<evidence type="ECO:0000313" key="9">
    <source>
        <dbReference type="EMBL" id="SNS44175.1"/>
    </source>
</evidence>
<evidence type="ECO:0000256" key="1">
    <source>
        <dbReference type="ARBA" id="ARBA00004651"/>
    </source>
</evidence>